<dbReference type="InterPro" id="IPR003833">
    <property type="entry name" value="CT_C_D"/>
</dbReference>
<dbReference type="Proteomes" id="UP000605427">
    <property type="component" value="Unassembled WGS sequence"/>
</dbReference>
<keyword evidence="2" id="KW-0378">Hydrolase</keyword>
<feature type="domain" description="Carboxyltransferase" evidence="6">
    <location>
        <begin position="308"/>
        <end position="633"/>
    </location>
</feature>
<evidence type="ECO:0000313" key="7">
    <source>
        <dbReference type="EMBL" id="GGH83313.1"/>
    </source>
</evidence>
<feature type="region of interest" description="Disordered" evidence="4">
    <location>
        <begin position="485"/>
        <end position="505"/>
    </location>
</feature>
<dbReference type="Gene3D" id="2.40.100.10">
    <property type="entry name" value="Cyclophilin-like"/>
    <property type="match status" value="2"/>
</dbReference>
<dbReference type="PANTHER" id="PTHR43309">
    <property type="entry name" value="5-OXOPROLINASE SUBUNIT C"/>
    <property type="match status" value="1"/>
</dbReference>
<name>A0ABQ2A1N7_9BACL</name>
<evidence type="ECO:0000256" key="3">
    <source>
        <dbReference type="ARBA" id="ARBA00022840"/>
    </source>
</evidence>
<keyword evidence="8" id="KW-1185">Reference proteome</keyword>
<keyword evidence="1" id="KW-0547">Nucleotide-binding</keyword>
<dbReference type="RefSeq" id="WP_308809928.1">
    <property type="nucleotide sequence ID" value="NZ_BMDD01000004.1"/>
</dbReference>
<evidence type="ECO:0008006" key="9">
    <source>
        <dbReference type="Google" id="ProtNLM"/>
    </source>
</evidence>
<feature type="domain" description="Carboxyltransferase" evidence="5">
    <location>
        <begin position="31"/>
        <end position="243"/>
    </location>
</feature>
<dbReference type="Pfam" id="PF02626">
    <property type="entry name" value="CT_A_B"/>
    <property type="match status" value="1"/>
</dbReference>
<evidence type="ECO:0000256" key="2">
    <source>
        <dbReference type="ARBA" id="ARBA00022801"/>
    </source>
</evidence>
<evidence type="ECO:0000256" key="4">
    <source>
        <dbReference type="SAM" id="MobiDB-lite"/>
    </source>
</evidence>
<gene>
    <name evidence="7" type="ORF">GCM10007362_35960</name>
</gene>
<accession>A0ABQ2A1N7</accession>
<proteinExistence type="predicted"/>
<dbReference type="InterPro" id="IPR010016">
    <property type="entry name" value="PxpB"/>
</dbReference>
<comment type="caution">
    <text evidence="7">The sequence shown here is derived from an EMBL/GenBank/DDBJ whole genome shotgun (WGS) entry which is preliminary data.</text>
</comment>
<dbReference type="InterPro" id="IPR052708">
    <property type="entry name" value="PxpC"/>
</dbReference>
<evidence type="ECO:0000259" key="6">
    <source>
        <dbReference type="SMART" id="SM00797"/>
    </source>
</evidence>
<organism evidence="7 8">
    <name type="scientific">Saccharibacillus endophyticus</name>
    <dbReference type="NCBI Taxonomy" id="2060666"/>
    <lineage>
        <taxon>Bacteria</taxon>
        <taxon>Bacillati</taxon>
        <taxon>Bacillota</taxon>
        <taxon>Bacilli</taxon>
        <taxon>Bacillales</taxon>
        <taxon>Paenibacillaceae</taxon>
        <taxon>Saccharibacillus</taxon>
    </lineage>
</organism>
<dbReference type="SUPFAM" id="SSF160467">
    <property type="entry name" value="PH0987 N-terminal domain-like"/>
    <property type="match status" value="1"/>
</dbReference>
<evidence type="ECO:0000256" key="1">
    <source>
        <dbReference type="ARBA" id="ARBA00022741"/>
    </source>
</evidence>
<evidence type="ECO:0000259" key="5">
    <source>
        <dbReference type="SMART" id="SM00796"/>
    </source>
</evidence>
<keyword evidence="3" id="KW-0067">ATP-binding</keyword>
<dbReference type="SUPFAM" id="SSF50891">
    <property type="entry name" value="Cyclophilin-like"/>
    <property type="match status" value="2"/>
</dbReference>
<dbReference type="SMART" id="SM00797">
    <property type="entry name" value="AHS2"/>
    <property type="match status" value="1"/>
</dbReference>
<dbReference type="SMART" id="SM00796">
    <property type="entry name" value="AHS1"/>
    <property type="match status" value="1"/>
</dbReference>
<sequence length="647" mass="69914">MEKAKRTGMKTAKGTKDRNETFGAHHFIHRPLIEPLNETAIRVVFGTDISPETNHEVRKLADLLEQRPMPGMIEAVPSFAVLTIFFDPLKVAEELSGGRSRTVMQDATDWLQCLLMTDTAEKESRSRVIEIPVFYGGEHGPDLSFVAQHAGLSAEEVVAVHTEREYPVYMIGFAPGFPYLGGMDTTISAPRLETPRLSVPAGTVGIAGAQTGVYPVYTPGGWRLIGRTPIALFQPNQIPPSLLRAGDRVRFRSITMEEYSRLAGHRAGRVGEDGRNDRKEETAAPSVLVLKPGLLTTLQDLGRPGYQQYGITAGGAMDAYALRAANLMAGNAESEAALEITLAGPALRFERETLIALAGADFAPSIGGVPLPMWRPVRVRAGAVLEFGPAREGCRAYLALAGGFAVPAALGSRGTDLRAGLGGLEGRALRAGDVLHARTSQSKARTSERAFGPLRSIAPSADFAAAPWHAAHGYVAGRPDWGDLNFSGSAQPERPKASPPADSDADVIVRFTRGTHFGLFDAPSREALLNAAFRIMPQSDRMGCRLSGPALRLEQPQELISEAVAPGTVQVPPDGNPIVLTADRQTTGGYPRIAQIISADLRLIAQLRPGQTLTFAEVSLQEAQYLYIEQERELLRLRISMRLWRNG</sequence>
<dbReference type="Pfam" id="PF02682">
    <property type="entry name" value="CT_C_D"/>
    <property type="match status" value="1"/>
</dbReference>
<dbReference type="NCBIfam" id="TIGR00370">
    <property type="entry name" value="5-oxoprolinase subunit PxpB"/>
    <property type="match status" value="1"/>
</dbReference>
<dbReference type="InterPro" id="IPR003778">
    <property type="entry name" value="CT_A_B"/>
</dbReference>
<reference evidence="8" key="1">
    <citation type="journal article" date="2019" name="Int. J. Syst. Evol. Microbiol.">
        <title>The Global Catalogue of Microorganisms (GCM) 10K type strain sequencing project: providing services to taxonomists for standard genome sequencing and annotation.</title>
        <authorList>
            <consortium name="The Broad Institute Genomics Platform"/>
            <consortium name="The Broad Institute Genome Sequencing Center for Infectious Disease"/>
            <person name="Wu L."/>
            <person name="Ma J."/>
        </authorList>
    </citation>
    <scope>NUCLEOTIDE SEQUENCE [LARGE SCALE GENOMIC DNA]</scope>
    <source>
        <strain evidence="8">CCM 8702</strain>
    </source>
</reference>
<evidence type="ECO:0000313" key="8">
    <source>
        <dbReference type="Proteomes" id="UP000605427"/>
    </source>
</evidence>
<dbReference type="PANTHER" id="PTHR43309:SF3">
    <property type="entry name" value="5-OXOPROLINASE SUBUNIT C"/>
    <property type="match status" value="1"/>
</dbReference>
<protein>
    <recommendedName>
        <fullName evidence="9">5-oxoprolinase (ATP-hydrolyzing)</fullName>
    </recommendedName>
</protein>
<dbReference type="InterPro" id="IPR029000">
    <property type="entry name" value="Cyclophilin-like_dom_sf"/>
</dbReference>
<dbReference type="EMBL" id="BMDD01000004">
    <property type="protein sequence ID" value="GGH83313.1"/>
    <property type="molecule type" value="Genomic_DNA"/>
</dbReference>
<dbReference type="Gene3D" id="3.30.1360.40">
    <property type="match status" value="1"/>
</dbReference>